<feature type="region of interest" description="Disordered" evidence="1">
    <location>
        <begin position="326"/>
        <end position="356"/>
    </location>
</feature>
<gene>
    <name evidence="2" type="ORF">B7P43_G08302</name>
</gene>
<evidence type="ECO:0000313" key="2">
    <source>
        <dbReference type="EMBL" id="PNF27892.1"/>
    </source>
</evidence>
<feature type="region of interest" description="Disordered" evidence="1">
    <location>
        <begin position="754"/>
        <end position="785"/>
    </location>
</feature>
<feature type="compositionally biased region" description="Polar residues" evidence="1">
    <location>
        <begin position="247"/>
        <end position="268"/>
    </location>
</feature>
<feature type="region of interest" description="Disordered" evidence="1">
    <location>
        <begin position="931"/>
        <end position="971"/>
    </location>
</feature>
<feature type="compositionally biased region" description="Low complexity" evidence="1">
    <location>
        <begin position="471"/>
        <end position="488"/>
    </location>
</feature>
<dbReference type="STRING" id="105785.A0A2J7QH30"/>
<feature type="compositionally biased region" description="Low complexity" evidence="1">
    <location>
        <begin position="758"/>
        <end position="771"/>
    </location>
</feature>
<protein>
    <submittedName>
        <fullName evidence="2">Uncharacterized protein</fullName>
    </submittedName>
</protein>
<reference evidence="2 3" key="1">
    <citation type="submission" date="2017-12" db="EMBL/GenBank/DDBJ databases">
        <title>Hemimetabolous genomes reveal molecular basis of termite eusociality.</title>
        <authorList>
            <person name="Harrison M.C."/>
            <person name="Jongepier E."/>
            <person name="Robertson H.M."/>
            <person name="Arning N."/>
            <person name="Bitard-Feildel T."/>
            <person name="Chao H."/>
            <person name="Childers C.P."/>
            <person name="Dinh H."/>
            <person name="Doddapaneni H."/>
            <person name="Dugan S."/>
            <person name="Gowin J."/>
            <person name="Greiner C."/>
            <person name="Han Y."/>
            <person name="Hu H."/>
            <person name="Hughes D.S.T."/>
            <person name="Huylmans A.-K."/>
            <person name="Kemena C."/>
            <person name="Kremer L.P.M."/>
            <person name="Lee S.L."/>
            <person name="Lopez-Ezquerra A."/>
            <person name="Mallet L."/>
            <person name="Monroy-Kuhn J.M."/>
            <person name="Moser A."/>
            <person name="Murali S.C."/>
            <person name="Muzny D.M."/>
            <person name="Otani S."/>
            <person name="Piulachs M.-D."/>
            <person name="Poelchau M."/>
            <person name="Qu J."/>
            <person name="Schaub F."/>
            <person name="Wada-Katsumata A."/>
            <person name="Worley K.C."/>
            <person name="Xie Q."/>
            <person name="Ylla G."/>
            <person name="Poulsen M."/>
            <person name="Gibbs R.A."/>
            <person name="Schal C."/>
            <person name="Richards S."/>
            <person name="Belles X."/>
            <person name="Korb J."/>
            <person name="Bornberg-Bauer E."/>
        </authorList>
    </citation>
    <scope>NUCLEOTIDE SEQUENCE [LARGE SCALE GENOMIC DNA]</scope>
    <source>
        <tissue evidence="2">Whole body</tissue>
    </source>
</reference>
<feature type="region of interest" description="Disordered" evidence="1">
    <location>
        <begin position="118"/>
        <end position="157"/>
    </location>
</feature>
<name>A0A2J7QH30_9NEOP</name>
<feature type="region of interest" description="Disordered" evidence="1">
    <location>
        <begin position="456"/>
        <end position="488"/>
    </location>
</feature>
<evidence type="ECO:0000256" key="1">
    <source>
        <dbReference type="SAM" id="MobiDB-lite"/>
    </source>
</evidence>
<feature type="compositionally biased region" description="Basic and acidic residues" evidence="1">
    <location>
        <begin position="622"/>
        <end position="644"/>
    </location>
</feature>
<keyword evidence="3" id="KW-1185">Reference proteome</keyword>
<feature type="region of interest" description="Disordered" evidence="1">
    <location>
        <begin position="622"/>
        <end position="679"/>
    </location>
</feature>
<proteinExistence type="predicted"/>
<organism evidence="2 3">
    <name type="scientific">Cryptotermes secundus</name>
    <dbReference type="NCBI Taxonomy" id="105785"/>
    <lineage>
        <taxon>Eukaryota</taxon>
        <taxon>Metazoa</taxon>
        <taxon>Ecdysozoa</taxon>
        <taxon>Arthropoda</taxon>
        <taxon>Hexapoda</taxon>
        <taxon>Insecta</taxon>
        <taxon>Pterygota</taxon>
        <taxon>Neoptera</taxon>
        <taxon>Polyneoptera</taxon>
        <taxon>Dictyoptera</taxon>
        <taxon>Blattodea</taxon>
        <taxon>Blattoidea</taxon>
        <taxon>Termitoidae</taxon>
        <taxon>Kalotermitidae</taxon>
        <taxon>Cryptotermitinae</taxon>
        <taxon>Cryptotermes</taxon>
    </lineage>
</organism>
<feature type="region of interest" description="Disordered" evidence="1">
    <location>
        <begin position="213"/>
        <end position="234"/>
    </location>
</feature>
<dbReference type="Proteomes" id="UP000235965">
    <property type="component" value="Unassembled WGS sequence"/>
</dbReference>
<dbReference type="EMBL" id="NEVH01014358">
    <property type="protein sequence ID" value="PNF27892.1"/>
    <property type="molecule type" value="Genomic_DNA"/>
</dbReference>
<dbReference type="AlphaFoldDB" id="A0A2J7QH30"/>
<feature type="compositionally biased region" description="Basic and acidic residues" evidence="1">
    <location>
        <begin position="935"/>
        <end position="944"/>
    </location>
</feature>
<dbReference type="InParanoid" id="A0A2J7QH30"/>
<feature type="region of interest" description="Disordered" evidence="1">
    <location>
        <begin position="247"/>
        <end position="309"/>
    </location>
</feature>
<evidence type="ECO:0000313" key="3">
    <source>
        <dbReference type="Proteomes" id="UP000235965"/>
    </source>
</evidence>
<sequence length="1046" mass="113863">MVQTSTDETEVILCDNNDSKSVPSKLPSALKISEVCSAKSMSLFKQKVTKLISEDQGQQSAISQVSKVQDKLKCEEQVPAQEEKKENEDNLKHIPTEICSEEGKEINSKNSREIASSIGSGEEIAAQPSMKIMDPSVLTPAEPSTASSERRRPKPNLLRLQQDTKFYMSIDDLSPEYSGLPFVKKLKILNERQKLAELEQKVAHVFMRSSSLDSSNAISGTSGGSGDSTEYPLDLTNLTRSHSEASAMQYVRSQQLSRDSFSRSGSQMSRKDDEEEESASPPQRPAELPQTPASKAPVSLTSPESNETLERRNLKSILKKLSASSLFSRSTEETKTTSSSGDQPEGNAIKEVTTTQPASKPLTVDMHKLLRAPTIEGYAARHSKLTKSVTFNRDTLQSPPATATTPTNLLQEPSGSLFPLPAASDVLTVGTVVSTCITTSTTTNLTIITPSAVSSASPTDFSEASVPQHETFPPVTTPGTVVSTTTSSSVASQPTISTVSPVSPLAGITSEPSQVSAATDMTQTPADAAESALKKKPNVSFLVQHPHQIPLSANEKNFFRPSLLLPSHACLEEEYFNEVIVGIKQVIQGHLEEIQNKFQSQFQSLELEVKRRDEIISQLQKRIHELEHPDSTEKDHEGDDRDLSDTDDGSDQPFMRGDSVDTVLMSPPPALPDDLEEESGNNAVADEAPYHSMISPSHHILQQPQTYRHSWEDHSEEETLELLDLPSSISPQHMWCVEDGLQNDRDIPIDSVALDLGSSDTSSSSSSSSDSSNDEDDAFATDDLHSVGHNQDWEVQMLARELERREGISRLEDEVRDLKVAVSSSDLSHLTSSELDILEQVLVAKDRKVRAAARALSLDSDDSYLDERSLHPVIRHKPELHSPSLSSALNKQRLLKQRSTNGGGSIENLLYRTSLLKNRLFSASTKGHKPLVARSLEETPDRSHKTTISSSERRNRSASSGSITPVGRTSNFALPSASSLMRGLGTLVRNSASTSTSQNSSHNRRLSATLLGAVSNRAAVPTISSTCGEVSPDPSHHTNDPPPPDL</sequence>
<dbReference type="OrthoDB" id="421226at2759"/>
<feature type="region of interest" description="Disordered" evidence="1">
    <location>
        <begin position="1022"/>
        <end position="1046"/>
    </location>
</feature>
<comment type="caution">
    <text evidence="2">The sequence shown here is derived from an EMBL/GenBank/DDBJ whole genome shotgun (WGS) entry which is preliminary data.</text>
</comment>
<accession>A0A2J7QH30</accession>